<dbReference type="InterPro" id="IPR050958">
    <property type="entry name" value="Cell_Adh-Cytoskel_Orgn"/>
</dbReference>
<feature type="domain" description="Ig-like" evidence="5">
    <location>
        <begin position="3545"/>
        <end position="3646"/>
    </location>
</feature>
<accession>A0A0P7USR2</accession>
<evidence type="ECO:0000259" key="5">
    <source>
        <dbReference type="PROSITE" id="PS50835"/>
    </source>
</evidence>
<feature type="domain" description="Ig-like" evidence="5">
    <location>
        <begin position="2680"/>
        <end position="2769"/>
    </location>
</feature>
<dbReference type="SUPFAM" id="SSF48726">
    <property type="entry name" value="Immunoglobulin"/>
    <property type="match status" value="35"/>
</dbReference>
<feature type="domain" description="Ig-like" evidence="5">
    <location>
        <begin position="1182"/>
        <end position="1270"/>
    </location>
</feature>
<dbReference type="SMART" id="SM00408">
    <property type="entry name" value="IGc2"/>
    <property type="match status" value="31"/>
</dbReference>
<protein>
    <submittedName>
        <fullName evidence="6">Titin-like</fullName>
    </submittedName>
</protein>
<keyword evidence="3" id="KW-1015">Disulfide bond</keyword>
<feature type="domain" description="Ig-like" evidence="5">
    <location>
        <begin position="3152"/>
        <end position="3240"/>
    </location>
</feature>
<feature type="domain" description="Ig-like" evidence="5">
    <location>
        <begin position="2962"/>
        <end position="3051"/>
    </location>
</feature>
<proteinExistence type="predicted"/>
<feature type="domain" description="Ig-like" evidence="5">
    <location>
        <begin position="1555"/>
        <end position="1643"/>
    </location>
</feature>
<dbReference type="STRING" id="113540.ENSSFOP00015064998"/>
<evidence type="ECO:0000313" key="6">
    <source>
        <dbReference type="EMBL" id="KPP72549.1"/>
    </source>
</evidence>
<dbReference type="PROSITE" id="PS50835">
    <property type="entry name" value="IG_LIKE"/>
    <property type="match status" value="33"/>
</dbReference>
<dbReference type="InterPro" id="IPR036179">
    <property type="entry name" value="Ig-like_dom_sf"/>
</dbReference>
<organism evidence="6 7">
    <name type="scientific">Scleropages formosus</name>
    <name type="common">Asian bonytongue</name>
    <name type="synonym">Osteoglossum formosum</name>
    <dbReference type="NCBI Taxonomy" id="113540"/>
    <lineage>
        <taxon>Eukaryota</taxon>
        <taxon>Metazoa</taxon>
        <taxon>Chordata</taxon>
        <taxon>Craniata</taxon>
        <taxon>Vertebrata</taxon>
        <taxon>Euteleostomi</taxon>
        <taxon>Actinopterygii</taxon>
        <taxon>Neopterygii</taxon>
        <taxon>Teleostei</taxon>
        <taxon>Osteoglossocephala</taxon>
        <taxon>Osteoglossomorpha</taxon>
        <taxon>Osteoglossiformes</taxon>
        <taxon>Osteoglossidae</taxon>
        <taxon>Scleropages</taxon>
    </lineage>
</organism>
<feature type="domain" description="Ig-like" evidence="5">
    <location>
        <begin position="523"/>
        <end position="613"/>
    </location>
</feature>
<dbReference type="Pfam" id="PF18362">
    <property type="entry name" value="THB"/>
    <property type="match status" value="1"/>
</dbReference>
<feature type="domain" description="Ig-like" evidence="5">
    <location>
        <begin position="2261"/>
        <end position="2298"/>
    </location>
</feature>
<feature type="domain" description="Ig-like" evidence="5">
    <location>
        <begin position="2165"/>
        <end position="2241"/>
    </location>
</feature>
<dbReference type="FunFam" id="2.60.40.10:FF:000107">
    <property type="entry name" value="Myosin, light chain kinase a"/>
    <property type="match status" value="3"/>
</dbReference>
<feature type="domain" description="Ig-like" evidence="5">
    <location>
        <begin position="2777"/>
        <end position="2865"/>
    </location>
</feature>
<feature type="domain" description="Ig-like" evidence="5">
    <location>
        <begin position="3440"/>
        <end position="3529"/>
    </location>
</feature>
<feature type="domain" description="Ig-like" evidence="5">
    <location>
        <begin position="2400"/>
        <end position="2489"/>
    </location>
</feature>
<keyword evidence="1" id="KW-0732">Signal</keyword>
<keyword evidence="2" id="KW-0677">Repeat</keyword>
<dbReference type="Pfam" id="PF07679">
    <property type="entry name" value="I-set"/>
    <property type="match status" value="34"/>
</dbReference>
<feature type="domain" description="Ig-like" evidence="5">
    <location>
        <begin position="1368"/>
        <end position="1457"/>
    </location>
</feature>
<feature type="domain" description="Ig-like" evidence="5">
    <location>
        <begin position="618"/>
        <end position="708"/>
    </location>
</feature>
<dbReference type="SMART" id="SM00409">
    <property type="entry name" value="IG"/>
    <property type="match status" value="31"/>
</dbReference>
<dbReference type="InterPro" id="IPR013098">
    <property type="entry name" value="Ig_I-set"/>
</dbReference>
<dbReference type="CDD" id="cd00096">
    <property type="entry name" value="Ig"/>
    <property type="match status" value="6"/>
</dbReference>
<feature type="domain" description="Ig-like" evidence="5">
    <location>
        <begin position="2494"/>
        <end position="2582"/>
    </location>
</feature>
<dbReference type="InterPro" id="IPR013783">
    <property type="entry name" value="Ig-like_fold"/>
</dbReference>
<reference evidence="6 7" key="1">
    <citation type="submission" date="2015-08" db="EMBL/GenBank/DDBJ databases">
        <title>The genome of the Asian arowana (Scleropages formosus).</title>
        <authorList>
            <person name="Tan M.H."/>
            <person name="Gan H.M."/>
            <person name="Croft L.J."/>
            <person name="Austin C.M."/>
        </authorList>
    </citation>
    <scope>NUCLEOTIDE SEQUENCE [LARGE SCALE GENOMIC DNA]</scope>
    <source>
        <strain evidence="6">Aro1</strain>
    </source>
</reference>
<feature type="domain" description="Ig-like" evidence="5">
    <location>
        <begin position="1930"/>
        <end position="2019"/>
    </location>
</feature>
<feature type="domain" description="Ig-like" evidence="5">
    <location>
        <begin position="1744"/>
        <end position="1832"/>
    </location>
</feature>
<feature type="domain" description="Ig-like" evidence="5">
    <location>
        <begin position="2870"/>
        <end position="2956"/>
    </location>
</feature>
<feature type="domain" description="Ig-like" evidence="5">
    <location>
        <begin position="804"/>
        <end position="893"/>
    </location>
</feature>
<feature type="domain" description="Ig-like" evidence="5">
    <location>
        <begin position="991"/>
        <end position="1081"/>
    </location>
</feature>
<feature type="domain" description="Ig-like" evidence="5">
    <location>
        <begin position="3247"/>
        <end position="3336"/>
    </location>
</feature>
<feature type="domain" description="Ig-like" evidence="5">
    <location>
        <begin position="1462"/>
        <end position="1550"/>
    </location>
</feature>
<evidence type="ECO:0000256" key="3">
    <source>
        <dbReference type="ARBA" id="ARBA00023157"/>
    </source>
</evidence>
<evidence type="ECO:0000256" key="2">
    <source>
        <dbReference type="ARBA" id="ARBA00022737"/>
    </source>
</evidence>
<feature type="domain" description="Ig-like" evidence="5">
    <location>
        <begin position="1085"/>
        <end position="1174"/>
    </location>
</feature>
<feature type="domain" description="Ig-like" evidence="5">
    <location>
        <begin position="898"/>
        <end position="980"/>
    </location>
</feature>
<name>A0A0P7USR2_SCLFO</name>
<gene>
    <name evidence="6" type="ORF">Z043_108437</name>
</gene>
<feature type="domain" description="Ig-like" evidence="5">
    <location>
        <begin position="2024"/>
        <end position="2160"/>
    </location>
</feature>
<dbReference type="GO" id="GO:0007156">
    <property type="term" value="P:homophilic cell adhesion via plasma membrane adhesion molecules"/>
    <property type="evidence" value="ECO:0007669"/>
    <property type="project" value="TreeGrafter"/>
</dbReference>
<dbReference type="PANTHER" id="PTHR45080">
    <property type="entry name" value="CONTACTIN 5"/>
    <property type="match status" value="1"/>
</dbReference>
<feature type="domain" description="Ig-like" evidence="5">
    <location>
        <begin position="3344"/>
        <end position="3433"/>
    </location>
</feature>
<feature type="domain" description="Ig-like" evidence="5">
    <location>
        <begin position="2586"/>
        <end position="2676"/>
    </location>
</feature>
<dbReference type="FunFam" id="2.60.40.10:FF:001272">
    <property type="entry name" value="titin isoform X1"/>
    <property type="match status" value="1"/>
</dbReference>
<dbReference type="InterPro" id="IPR013106">
    <property type="entry name" value="Ig_V-set"/>
</dbReference>
<keyword evidence="4" id="KW-0393">Immunoglobulin domain</keyword>
<dbReference type="InterPro" id="IPR040849">
    <property type="entry name" value="MyBP-C_THB"/>
</dbReference>
<feature type="domain" description="Ig-like" evidence="5">
    <location>
        <begin position="711"/>
        <end position="799"/>
    </location>
</feature>
<feature type="domain" description="Ig-like" evidence="5">
    <location>
        <begin position="1647"/>
        <end position="1736"/>
    </location>
</feature>
<evidence type="ECO:0000313" key="7">
    <source>
        <dbReference type="Proteomes" id="UP000034805"/>
    </source>
</evidence>
<comment type="caution">
    <text evidence="6">The sequence shown here is derived from an EMBL/GenBank/DDBJ whole genome shotgun (WGS) entry which is preliminary data.</text>
</comment>
<feature type="non-terminal residue" evidence="6">
    <location>
        <position position="1"/>
    </location>
</feature>
<dbReference type="PANTHER" id="PTHR45080:SF8">
    <property type="entry name" value="IG-LIKE DOMAIN-CONTAINING PROTEIN"/>
    <property type="match status" value="1"/>
</dbReference>
<feature type="domain" description="Ig-like" evidence="5">
    <location>
        <begin position="1837"/>
        <end position="1925"/>
    </location>
</feature>
<feature type="non-terminal residue" evidence="6">
    <location>
        <position position="3879"/>
    </location>
</feature>
<dbReference type="GO" id="GO:0055013">
    <property type="term" value="P:cardiac muscle cell development"/>
    <property type="evidence" value="ECO:0007669"/>
    <property type="project" value="UniProtKB-ARBA"/>
</dbReference>
<sequence length="3879" mass="429151">AIKEKPATFHLQSIEVECILPKEDILKAEKPEQQIAVEKLEKVRKQAVTAEEKRELTADFSEDIDSSVIGVYPEHKKERKPQNILQVISEPMQLPKESPFTTDVKQQRALVQKEDRWNIMHLMTTEDNKTLEEGHTDILSVVEKCNCQAKFESKIPTELVYIEEKAISTESSIVLDAAEQDFATQIQEGQSVRKSILMEEKQIIIGEKSQELQKSDTNTVCMIMQPKQALKVHESQESQTLPKELTFIIQTPKSFSLDIKQQLKNALQSAVAQEQPLLLAEVVQSLDTVEVKEVKICKEPKYTTFTYLVITSGAPLEVTIAFDGDYPQTADLKSELQAAFCSLIYQEQHVMSSEKPGIKQIDRPERLQVSGTSSEEVLPTVVKAVTCAENVTEFTSPKVQLAALKTESQAAFQSVKVWDKTTIQESRENVSTVTESIKVIKTTAEEYKESVQMNRQEQKTVTVKGQQIDGGGAHSYSDISPAQIPIHLSRVDVQKEGVEQFAKDYPVIETFLEDKAVDEHMAPVFKHKIQPLEVSVGNRAKFECEIEEAPNVKFKWYKAGIEVRESEKCKIFSHHLTTSMELLNLTKADTGEYTCKATNQHGSDSCSAFLNVSEVFPPVFTTKPEPMTLYVGKQASIQCVVTGSTPLSVVWQKDNVSISSGENYRASVDKNRYTLEIVKLQVADQGTYICKASNIVGTDMCCTELSVIDKPSFVKTLTPMTVAVGNPLRLECQVDEDTGVGITWTRDGRKLHNSMDLKLTFEDKIAALEIPHAKLKDTGTYTCTAANDAGSSSCSSTITVQEPPTFLKRLEPKILWKQGATARMQCTVKGSPELHVTWFMNDKELTTGEKHKITFKDGQATLEMSHLTVADSGHYTCEVLNEAGCESCSSSVTVKEPPSFKKELQTVEVVKGTTALFECEVSGTAPFEVSWYKNKKPISSDKKYKIVCQDNIATLEVNSFESADIGDYQCVVSNDVGKISCKSTGRLKEPPSFFKKIENTSAILGNSVRLQGSLKGSAPITVKWLKDSEILSAEDDANVTMTFENNVAVLAIKTVNVTHSGKYTCQAENEAGKQQCEATLSVEEPAQIVDKTPSVSVTAGEPVTLECTVSGSPELKVKWFRDGKEMTASRKYKMMFKDNVAVLKILAAEKGDSCEYTVEVANRVGKDQCSCSVTVLDRIIPPSFTKNLKKIDGNIGMNVSMECKVSGSQPITISWYKDEKEIKASAKYQMDFKENTAALGIFQLEKSDAGLYTCRATNTAGYKETSGTMSVKEPPAFIIKPDSQDVIPGSTVILKSAFTGTPPFTIKWFKGDEEMSTGGTCFVKKDASSTFMELHSVKPTDSDNYTCQVANDAGKVTCTAILFVKEPPKFVMKLESSKLVKSGSTIILECKVTGSPTIKIKWFKNETEITSDDKYQMTFSNSVATLQIVKSAVDDSGHYICEASSEAGCDRCNCVVTVKEPPTFLKAFESKEVVKGSDVVLEGNISGSSPFEVTWYRDNKIIRNDKKHKINIFEDAVALQILKCEVGDVGNYQCIVTNEVGESSCDCQVALKEPPSFVQKIENINSVVGSEITMQCSLKGSLPIAILWLKDDRELKEDENIKFFYEDQTVQLHITNIQLKHEGKYICQAKNEAGSQKCSASLIVKEPAHITEKAKSISVTAGDPATLECRFSGTKVLKARWLKDGKELTTGQKYKVHHTDKNSMLKILSADKRDGGEYIFEISNDVGSSTCEATVTVLDQIIKPSFTRKLKSVDSIKGSFAHLECLISGSLPINVCWYKDNKEITADDKHKCTFFENTAFLEISRLDSSDSGSYTCIAKNEAGSDQCSGTLFVKEPPIILEKPNSADVLPGSRVQFSVLFSGTPPLTIKWFKDSKEILSSSQCAIQKDNTSSLLELFFTKTSDSGEYSCEICNDVGSEFCQAALFVKEPPKFTKKPERITVTKIGQTVRFECQVVGTPEIDIYWFKDGNEISPSDKFKMSYENSLVSLEILCTETKDSGVYYCEARNEAGSESCSMELKVKEPPAFVQELTPLEVVNGSDASFKCQVTGTPPFEVSWQKDAKEITPDKRHIVLQSNGFVSFAILKCEALDVGDYQCTVANEVGKCSCAAVLRTKDANIEQKFEDNTASLRIMACEASHSGRYTCQVTNEAGLVKSFATLVVQEPPQITEKPEMINVTAGDPVSFECKVSGTPELKVRWLKDGKELTSSRHYKLSFENNISSFKIQSAQTGDGGDYMFEVANAFGVCHCKVTLVVLEQIIAPSFLKPLREMHEVLGSFVKIQCTFSGSLPISVEWQKDGNIISAGTKYKLLQEDNYVSLDIEHLEKADGEPPGFALKLEPQAVLPNSTVRFKSTLKGTPPFTVKWFKEETELITGPSCFTGLEGSSCFLDLYTVGVSQKPPEFVLKLPPTKFVKQYEALRLECKVIGTPLIRILWYKNENVIAEGGNYKMSFVDSVAVLEIPISRFEDDGIYTCEAQNDAGSISCSTTLIVKDPPSFIKVPTSVEGTRGRDASLDCELKGTPPFEITWYKDKKPVKESRKYKFVLEGCSVTLHILSLDASDVGEYQCRALNNVGSDTCSSTVKLREPPVFVKKLSNLSVISGEEATFIATVKGSQPMTVSWVQDKDHVLRDGDNRKITFEDNQTTLRIFKADETCAGKYTCQVKNDSGVVESVAKLTVLEPASIVDRPESFSVTAGDTAALEVTVAGTPELKPKWFKDGVELSSGKKYKITFSKMVSTLKVLSVESLDSGEYTFEIKNEVGCDLCKISLTVLDKIIPPTFIRKLKDSHLIVGKPGQMDCKVSGSPPFIISWYHDGEEITSGPNHEVAFCDNTCTLNMPILKLSDSGVYTCKAVNTAGASETSATLYVKEPPSFVERPQPLEALPGTDVTFSAIVKGSAPLKLKWFRGSKEIISGQGCEIALQGNIATLKLFKIDKSHAGEYTCQVINDAGKENCPVSLFVKEPAHFVKKLKDLAVEIGKLLFLECTYAGSPEIQVKWFKDGHELYSSYKYNITTTESSCILECLNCDKDDSGKYSCEVSNGAGSDSCHTQVSILEPPYFIENLEPMDVTVGDAVCLKCQIGGTPEIKVSWFKADGKVRSSAACKMEFSRGIACLKLSKVCKSDIGEYTCKAENRIGSASSSCRLTVQEAKTPPSFPKKIMSLQQTEGQPVRFECRVAGSSPMEVSWLKDGESLQHGDEYSMSFDDNSAVLTISRGEMRHSGEYTCVATNSVGTASCRAKLTLQEPRYPPVFDKKLQPVEVLVGDSVDLECHMTGSLPIKVTWSKDHKDIRAAGNYKISCLENSPHLTILKADKADSGQYSCHASNDIGKDSCTTQVSVKERKIPPSFTKKPSEVMVDVEGKVVKLEGRVAGSQPMSISWFRDNCEIYSSDNVEISFRSNVAVLSIKKAQLSDSGTYTCQASNEAGSASYQVSLSITEQKMPPMFDRPLKAVSVNEGESLHLSCQVRGSPPLTIQWMKDRKEITSSANMRITFVEGTATLEISATSKSDGGDYLCKVTNDAGSEFSKSRVTIKEKAGVAPAAAEAMPALAKPVKKLENLFFVDEPKSVKVTEKGTATFFAKVGGDPIPSVKWMKGKWRQITHGGRITVEQKGQDCKLEIREVTRTDSGQYRCVALNKHGEIECSTDLKVEEKKGATLLEGDLRAKLKKTPSKQKSPKEAQEIDIVALLRNVDPKEYEKYARMYGITDFRGLLQAIEFIKKEKEHETGRVEVERRERESDEDLAKLMSDLQRRMEQAEPITLVKDITDQTTSKDNEAVFECEIKINYPEISLSWYKGTQKLDTNEKYEIRVVAAKIHFTKSIQNIVVNERQSATFECEVSFDNAIVTWYKATWELKESPKYSFRSEGRRHFMIIHNVTAEDE</sequence>
<feature type="domain" description="Ig-like" evidence="5">
    <location>
        <begin position="3756"/>
        <end position="3844"/>
    </location>
</feature>
<dbReference type="EMBL" id="JARO02002484">
    <property type="protein sequence ID" value="KPP72549.1"/>
    <property type="molecule type" value="Genomic_DNA"/>
</dbReference>
<evidence type="ECO:0000256" key="1">
    <source>
        <dbReference type="ARBA" id="ARBA00022729"/>
    </source>
</evidence>
<dbReference type="Proteomes" id="UP000034805">
    <property type="component" value="Unassembled WGS sequence"/>
</dbReference>
<dbReference type="InterPro" id="IPR003598">
    <property type="entry name" value="Ig_sub2"/>
</dbReference>
<evidence type="ECO:0000256" key="4">
    <source>
        <dbReference type="ARBA" id="ARBA00023319"/>
    </source>
</evidence>
<dbReference type="GO" id="GO:0003007">
    <property type="term" value="P:heart morphogenesis"/>
    <property type="evidence" value="ECO:0007669"/>
    <property type="project" value="UniProtKB-ARBA"/>
</dbReference>
<dbReference type="GO" id="GO:0005886">
    <property type="term" value="C:plasma membrane"/>
    <property type="evidence" value="ECO:0007669"/>
    <property type="project" value="TreeGrafter"/>
</dbReference>
<dbReference type="Gene3D" id="2.60.40.10">
    <property type="entry name" value="Immunoglobulins"/>
    <property type="match status" value="35"/>
</dbReference>
<dbReference type="InterPro" id="IPR007110">
    <property type="entry name" value="Ig-like_dom"/>
</dbReference>
<dbReference type="FunFam" id="2.60.40.10:FF:000022">
    <property type="entry name" value="Cardiac titin"/>
    <property type="match status" value="27"/>
</dbReference>
<dbReference type="InterPro" id="IPR003599">
    <property type="entry name" value="Ig_sub"/>
</dbReference>
<dbReference type="SMART" id="SM00406">
    <property type="entry name" value="IGv"/>
    <property type="match status" value="14"/>
</dbReference>
<feature type="domain" description="Ig-like" evidence="5">
    <location>
        <begin position="3056"/>
        <end position="3144"/>
    </location>
</feature>
<feature type="domain" description="Ig-like" evidence="5">
    <location>
        <begin position="1275"/>
        <end position="1357"/>
    </location>
</feature>